<proteinExistence type="predicted"/>
<protein>
    <recommendedName>
        <fullName evidence="4">G protein-coupled receptor</fullName>
    </recommendedName>
</protein>
<feature type="transmembrane region" description="Helical" evidence="1">
    <location>
        <begin position="106"/>
        <end position="131"/>
    </location>
</feature>
<sequence>LSCQIFGTCWLYNSNYILLVESPMVRKILQNKFSEDYGIDFLTTYAMLVDVNDESFARQSTIGTFICIAMMQSQILTIVFCGWKIHNAIKIRSMSDKLKRAHGRALNMIISQAMNPLLFLYCPSFINMFGMFVDVDFGDLPKALAMILALFPIVNPIIVIYFTEEYKHYLLNKGQPSVTQTSVVMSKVKRLAN</sequence>
<feature type="non-terminal residue" evidence="2">
    <location>
        <position position="1"/>
    </location>
</feature>
<name>A0AAV5TGF0_9BILA</name>
<dbReference type="EMBL" id="BTSX01000004">
    <property type="protein sequence ID" value="GMS93309.1"/>
    <property type="molecule type" value="Genomic_DNA"/>
</dbReference>
<dbReference type="AlphaFoldDB" id="A0AAV5TGF0"/>
<keyword evidence="3" id="KW-1185">Reference proteome</keyword>
<dbReference type="Proteomes" id="UP001432027">
    <property type="component" value="Unassembled WGS sequence"/>
</dbReference>
<keyword evidence="1" id="KW-0812">Transmembrane</keyword>
<dbReference type="Pfam" id="PF10326">
    <property type="entry name" value="7TM_GPCR_Str"/>
    <property type="match status" value="1"/>
</dbReference>
<evidence type="ECO:0000313" key="2">
    <source>
        <dbReference type="EMBL" id="GMS93309.1"/>
    </source>
</evidence>
<feature type="transmembrane region" description="Helical" evidence="1">
    <location>
        <begin position="62"/>
        <end position="85"/>
    </location>
</feature>
<evidence type="ECO:0000256" key="1">
    <source>
        <dbReference type="SAM" id="Phobius"/>
    </source>
</evidence>
<accession>A0AAV5TGF0</accession>
<keyword evidence="1" id="KW-1133">Transmembrane helix</keyword>
<evidence type="ECO:0000313" key="3">
    <source>
        <dbReference type="Proteomes" id="UP001432027"/>
    </source>
</evidence>
<gene>
    <name evidence="2" type="ORF">PENTCL1PPCAC_15484</name>
</gene>
<keyword evidence="1" id="KW-0472">Membrane</keyword>
<reference evidence="2" key="1">
    <citation type="submission" date="2023-10" db="EMBL/GenBank/DDBJ databases">
        <title>Genome assembly of Pristionchus species.</title>
        <authorList>
            <person name="Yoshida K."/>
            <person name="Sommer R.J."/>
        </authorList>
    </citation>
    <scope>NUCLEOTIDE SEQUENCE</scope>
    <source>
        <strain evidence="2">RS0144</strain>
    </source>
</reference>
<organism evidence="2 3">
    <name type="scientific">Pristionchus entomophagus</name>
    <dbReference type="NCBI Taxonomy" id="358040"/>
    <lineage>
        <taxon>Eukaryota</taxon>
        <taxon>Metazoa</taxon>
        <taxon>Ecdysozoa</taxon>
        <taxon>Nematoda</taxon>
        <taxon>Chromadorea</taxon>
        <taxon>Rhabditida</taxon>
        <taxon>Rhabditina</taxon>
        <taxon>Diplogasteromorpha</taxon>
        <taxon>Diplogasteroidea</taxon>
        <taxon>Neodiplogasteridae</taxon>
        <taxon>Pristionchus</taxon>
    </lineage>
</organism>
<feature type="non-terminal residue" evidence="2">
    <location>
        <position position="193"/>
    </location>
</feature>
<dbReference type="InterPro" id="IPR019428">
    <property type="entry name" value="7TM_GPCR_serpentine_rcpt_Str"/>
</dbReference>
<dbReference type="PANTHER" id="PTHR46178">
    <property type="entry name" value="SEVEN TM RECEPTOR"/>
    <property type="match status" value="1"/>
</dbReference>
<comment type="caution">
    <text evidence="2">The sequence shown here is derived from an EMBL/GenBank/DDBJ whole genome shotgun (WGS) entry which is preliminary data.</text>
</comment>
<dbReference type="SUPFAM" id="SSF81321">
    <property type="entry name" value="Family A G protein-coupled receptor-like"/>
    <property type="match status" value="1"/>
</dbReference>
<dbReference type="PANTHER" id="PTHR46178:SF9">
    <property type="entry name" value="SEVEN TM RECEPTOR"/>
    <property type="match status" value="1"/>
</dbReference>
<evidence type="ECO:0008006" key="4">
    <source>
        <dbReference type="Google" id="ProtNLM"/>
    </source>
</evidence>
<feature type="transmembrane region" description="Helical" evidence="1">
    <location>
        <begin position="143"/>
        <end position="163"/>
    </location>
</feature>